<organism evidence="1 2">
    <name type="scientific">Paramecium tetraurelia</name>
    <dbReference type="NCBI Taxonomy" id="5888"/>
    <lineage>
        <taxon>Eukaryota</taxon>
        <taxon>Sar</taxon>
        <taxon>Alveolata</taxon>
        <taxon>Ciliophora</taxon>
        <taxon>Intramacronucleata</taxon>
        <taxon>Oligohymenophorea</taxon>
        <taxon>Peniculida</taxon>
        <taxon>Parameciidae</taxon>
        <taxon>Paramecium</taxon>
    </lineage>
</organism>
<reference evidence="1 2" key="1">
    <citation type="journal article" date="2006" name="Nature">
        <title>Global trends of whole-genome duplications revealed by the ciliate Paramecium tetraurelia.</title>
        <authorList>
            <consortium name="Genoscope"/>
            <person name="Aury J.-M."/>
            <person name="Jaillon O."/>
            <person name="Duret L."/>
            <person name="Noel B."/>
            <person name="Jubin C."/>
            <person name="Porcel B.M."/>
            <person name="Segurens B."/>
            <person name="Daubin V."/>
            <person name="Anthouard V."/>
            <person name="Aiach N."/>
            <person name="Arnaiz O."/>
            <person name="Billaut A."/>
            <person name="Beisson J."/>
            <person name="Blanc I."/>
            <person name="Bouhouche K."/>
            <person name="Camara F."/>
            <person name="Duharcourt S."/>
            <person name="Guigo R."/>
            <person name="Gogendeau D."/>
            <person name="Katinka M."/>
            <person name="Keller A.-M."/>
            <person name="Kissmehl R."/>
            <person name="Klotz C."/>
            <person name="Koll F."/>
            <person name="Le Moue A."/>
            <person name="Lepere C."/>
            <person name="Malinsky S."/>
            <person name="Nowacki M."/>
            <person name="Nowak J.K."/>
            <person name="Plattner H."/>
            <person name="Poulain J."/>
            <person name="Ruiz F."/>
            <person name="Serrano V."/>
            <person name="Zagulski M."/>
            <person name="Dessen P."/>
            <person name="Betermier M."/>
            <person name="Weissenbach J."/>
            <person name="Scarpelli C."/>
            <person name="Schachter V."/>
            <person name="Sperling L."/>
            <person name="Meyer E."/>
            <person name="Cohen J."/>
            <person name="Wincker P."/>
        </authorList>
    </citation>
    <scope>NUCLEOTIDE SEQUENCE [LARGE SCALE GENOMIC DNA]</scope>
    <source>
        <strain evidence="1 2">Stock d4-2</strain>
    </source>
</reference>
<dbReference type="KEGG" id="ptm:GSPATT00004071001"/>
<gene>
    <name evidence="1" type="ORF">GSPATT00004071001</name>
</gene>
<name>A0ED35_PARTE</name>
<dbReference type="OMA" id="VDENPQF"/>
<dbReference type="OrthoDB" id="293328at2759"/>
<dbReference type="RefSeq" id="XP_001460599.1">
    <property type="nucleotide sequence ID" value="XM_001460562.1"/>
</dbReference>
<dbReference type="AlphaFoldDB" id="A0ED35"/>
<dbReference type="EMBL" id="CT868671">
    <property type="protein sequence ID" value="CAK93202.1"/>
    <property type="molecule type" value="Genomic_DNA"/>
</dbReference>
<accession>A0ED35</accession>
<sequence>MQYQFPMELAVNKDCRKTQSANKCRGGESPNKLYQNFTHKNSSQPKVVNLFRSLILTFIFIDQPNRYNQYLQTSIDVHEINKSKKSVTSHQRVKTEIDKPNDFNKRFYPNEIQMFLNKVEIQKNKFNVLNKTALNKGNRLQAVKVNQGREIYDCNHSKQISQPDLQDQILRKTNNYLKNNRNGQSTPNNVDENPQFNYFQHKIEYRNRRSNFTQSDDVTPIRRSVFQQIQDYSDTKLDQINVAKEEEIMQFSFGMQYNKLRALKRFPKDIFYGDVRRAKKNLSMQ</sequence>
<dbReference type="Proteomes" id="UP000000600">
    <property type="component" value="Unassembled WGS sequence"/>
</dbReference>
<keyword evidence="2" id="KW-1185">Reference proteome</keyword>
<dbReference type="GeneID" id="5046384"/>
<proteinExistence type="predicted"/>
<evidence type="ECO:0000313" key="2">
    <source>
        <dbReference type="Proteomes" id="UP000000600"/>
    </source>
</evidence>
<evidence type="ECO:0000313" key="1">
    <source>
        <dbReference type="EMBL" id="CAK93202.1"/>
    </source>
</evidence>
<dbReference type="HOGENOM" id="CLU_1051535_0_0_1"/>
<protein>
    <submittedName>
        <fullName evidence="1">Uncharacterized protein</fullName>
    </submittedName>
</protein>
<dbReference type="InParanoid" id="A0ED35"/>